<dbReference type="PROSITE" id="PS51208">
    <property type="entry name" value="AUTOTRANSPORTER"/>
    <property type="match status" value="1"/>
</dbReference>
<accession>A0A7C9ME97</accession>
<dbReference type="SUPFAM" id="SSF103515">
    <property type="entry name" value="Autotransporter"/>
    <property type="match status" value="1"/>
</dbReference>
<evidence type="ECO:0000313" key="3">
    <source>
        <dbReference type="EMBL" id="MYL82430.1"/>
    </source>
</evidence>
<name>A0A7C9ME97_9BACT</name>
<feature type="signal peptide" evidence="1">
    <location>
        <begin position="1"/>
        <end position="30"/>
    </location>
</feature>
<keyword evidence="1" id="KW-0732">Signal</keyword>
<reference evidence="3 4" key="1">
    <citation type="submission" date="2020-01" db="EMBL/GenBank/DDBJ databases">
        <title>Genome sequence of Desulfovibrio aerotolerans DSM 16695(T).</title>
        <authorList>
            <person name="Karnachuk O."/>
            <person name="Avakyan M."/>
            <person name="Mardanov A."/>
            <person name="Kadnikov V."/>
            <person name="Ravin N."/>
        </authorList>
    </citation>
    <scope>NUCLEOTIDE SEQUENCE [LARGE SCALE GENOMIC DNA]</scope>
    <source>
        <strain evidence="3 4">DSM 16695</strain>
    </source>
</reference>
<feature type="domain" description="Autotransporter" evidence="2">
    <location>
        <begin position="657"/>
        <end position="933"/>
    </location>
</feature>
<evidence type="ECO:0000256" key="1">
    <source>
        <dbReference type="SAM" id="SignalP"/>
    </source>
</evidence>
<dbReference type="OrthoDB" id="747120at2"/>
<feature type="chain" id="PRO_5028967265" evidence="1">
    <location>
        <begin position="31"/>
        <end position="933"/>
    </location>
</feature>
<dbReference type="Gene3D" id="2.40.128.130">
    <property type="entry name" value="Autotransporter beta-domain"/>
    <property type="match status" value="1"/>
</dbReference>
<protein>
    <submittedName>
        <fullName evidence="3">Autotransporter domain-containing protein</fullName>
    </submittedName>
</protein>
<gene>
    <name evidence="3" type="ORF">GTA51_04665</name>
</gene>
<keyword evidence="4" id="KW-1185">Reference proteome</keyword>
<comment type="caution">
    <text evidence="3">The sequence shown here is derived from an EMBL/GenBank/DDBJ whole genome shotgun (WGS) entry which is preliminary data.</text>
</comment>
<dbReference type="RefSeq" id="WP_160959109.1">
    <property type="nucleotide sequence ID" value="NZ_WVUD01000005.1"/>
</dbReference>
<dbReference type="SMART" id="SM00869">
    <property type="entry name" value="Autotransporter"/>
    <property type="match status" value="1"/>
</dbReference>
<dbReference type="InterPro" id="IPR005546">
    <property type="entry name" value="Autotransporte_beta"/>
</dbReference>
<dbReference type="Pfam" id="PF03797">
    <property type="entry name" value="Autotransporter"/>
    <property type="match status" value="1"/>
</dbReference>
<dbReference type="EMBL" id="WVUD01000005">
    <property type="protein sequence ID" value="MYL82430.1"/>
    <property type="molecule type" value="Genomic_DNA"/>
</dbReference>
<proteinExistence type="predicted"/>
<evidence type="ECO:0000313" key="4">
    <source>
        <dbReference type="Proteomes" id="UP000482487"/>
    </source>
</evidence>
<dbReference type="AlphaFoldDB" id="A0A7C9ME97"/>
<organism evidence="3 4">
    <name type="scientific">Solidesulfovibrio aerotolerans</name>
    <dbReference type="NCBI Taxonomy" id="295255"/>
    <lineage>
        <taxon>Bacteria</taxon>
        <taxon>Pseudomonadati</taxon>
        <taxon>Thermodesulfobacteriota</taxon>
        <taxon>Desulfovibrionia</taxon>
        <taxon>Desulfovibrionales</taxon>
        <taxon>Desulfovibrionaceae</taxon>
        <taxon>Solidesulfovibrio</taxon>
    </lineage>
</organism>
<dbReference type="InterPro" id="IPR036709">
    <property type="entry name" value="Autotransporte_beta_dom_sf"/>
</dbReference>
<dbReference type="Proteomes" id="UP000482487">
    <property type="component" value="Unassembled WGS sequence"/>
</dbReference>
<sequence length="933" mass="94055">MPDPRALRRSFPVLVLVLLLVGLGGSPAAADDAYDAAVAEARANAANPGPWTVRNLKVITGAGTGDGNTYVDGKVVAATFTKSSYYTSAYPGKTMSVYGSASSSATWVTVGGELKSYWSQTGVTAADAKLATSQALGMPASNSNDTIVEMLVTPSLDSIQRPTKDPSIATQPTSLGSAAAFVRPAGMSDAAFANFTAYYANWEASAYGASHFPWTQLGYTYRWGHGDTLADIQGLSEFILPGSSRYSVYAIYSLTSYLYTAGNGSGDFAVTGNLDTLWAGRSFQPRGDTVAIGAGAVVSGGQGLLISSPGYSVTNSGTITGATTAKFGLAGTENVAVLFLGQAPSAGAMAEAYGPGNRLDNPGTIASPGTAVRADAGDTTIVTSGSLAGGAYAVQTAGGNDRLEVLGGRVSGRIDLGAGVDSLTTSGASTLAFSLSPLGISPVSVAGVESVRLGGDTALALTFDTSGYVANGQSYRLIEAGSLAGPAAGPAVSSNLPMVRFSSTSDGSNLTVTGLRDLGWYTRSAANPSLGAALDGITTTVNPAMEGLIGLLDQSGDPAGLTARLMPGPQTRAMVLSVDAASAFSSAFAARMGGLRGATGPVVGAGGLAPTGFADQSPGLPDLADLGQSAAAGRAAFGVSPLQAALPAANAGGPGLAVEGPVEVFASVYGAKGQGMASGDAPGYASSLTGAMGGVGVRAYPGVRLGLVGGYAWSRADFYGGTGTSDDHIWRVGPYVSLDFAPYSLDAMVAYGAHRLHTERAVWSSTAASQSTMQELLAYLRAGRTVELGNALVAEPFVEAQYLGLHRNAYGESGAGAANLAFPASDSTSLASVLGLRLQKAFEVGGWTLTPDIWGGWRHEYGDTAPLVRAAFAGAPQEQFAVSGGASDRDQARFGAGLTLGGAAGRAINARFDGLAGGARSDMALSVGLRLTF</sequence>
<evidence type="ECO:0000259" key="2">
    <source>
        <dbReference type="PROSITE" id="PS51208"/>
    </source>
</evidence>